<keyword evidence="1" id="KW-1133">Transmembrane helix</keyword>
<reference evidence="3" key="1">
    <citation type="submission" date="2017-09" db="EMBL/GenBank/DDBJ databases">
        <authorList>
            <person name="Varghese N."/>
            <person name="Submissions S."/>
        </authorList>
    </citation>
    <scope>NUCLEOTIDE SEQUENCE [LARGE SCALE GENOMIC DNA]</scope>
    <source>
        <strain evidence="3">DSM 2913</strain>
    </source>
</reference>
<dbReference type="Proteomes" id="UP000218627">
    <property type="component" value="Unassembled WGS sequence"/>
</dbReference>
<name>A0A285P144_9AQUI</name>
<evidence type="ECO:0000313" key="2">
    <source>
        <dbReference type="EMBL" id="SNZ13876.1"/>
    </source>
</evidence>
<protein>
    <recommendedName>
        <fullName evidence="4">Cytochrome c oxidase subunit IIa family protein</fullName>
    </recommendedName>
</protein>
<evidence type="ECO:0000313" key="3">
    <source>
        <dbReference type="Proteomes" id="UP000218627"/>
    </source>
</evidence>
<sequence length="38" mass="4338">MEGHEDFFPKGAVAFLVLMLAFYAFVWLSIYLTLIARG</sequence>
<evidence type="ECO:0000256" key="1">
    <source>
        <dbReference type="SAM" id="Phobius"/>
    </source>
</evidence>
<accession>A0A285P144</accession>
<keyword evidence="1" id="KW-0812">Transmembrane</keyword>
<proteinExistence type="predicted"/>
<dbReference type="AlphaFoldDB" id="A0A285P144"/>
<gene>
    <name evidence="2" type="ORF">SAMN06265353_0901</name>
</gene>
<keyword evidence="3" id="KW-1185">Reference proteome</keyword>
<dbReference type="EMBL" id="OBEN01000004">
    <property type="protein sequence ID" value="SNZ13876.1"/>
    <property type="molecule type" value="Genomic_DNA"/>
</dbReference>
<feature type="transmembrane region" description="Helical" evidence="1">
    <location>
        <begin position="12"/>
        <end position="34"/>
    </location>
</feature>
<keyword evidence="1" id="KW-0472">Membrane</keyword>
<evidence type="ECO:0008006" key="4">
    <source>
        <dbReference type="Google" id="ProtNLM"/>
    </source>
</evidence>
<organism evidence="2 3">
    <name type="scientific">Hydrogenobacter hydrogenophilus</name>
    <dbReference type="NCBI Taxonomy" id="35835"/>
    <lineage>
        <taxon>Bacteria</taxon>
        <taxon>Pseudomonadati</taxon>
        <taxon>Aquificota</taxon>
        <taxon>Aquificia</taxon>
        <taxon>Aquificales</taxon>
        <taxon>Aquificaceae</taxon>
        <taxon>Hydrogenobacter</taxon>
    </lineage>
</organism>